<dbReference type="Pfam" id="PF03489">
    <property type="entry name" value="SapB_2"/>
    <property type="match status" value="1"/>
</dbReference>
<keyword evidence="2" id="KW-0732">Signal</keyword>
<sequence length="123" mass="13865">MAFLIFVSVLLLSSAFADSGLIPNDTLDDEDIYFYKQVELGIQCKVCTMVVKKVEKLIPDDAKKDDLINKLHVVCSKINFFQSACKKFVSKYSGKLVEELKKKSDPIQICRDIGLCKGILQEI</sequence>
<dbReference type="AlphaFoldDB" id="A0A3S8U0A0"/>
<organism evidence="4">
    <name type="scientific">Acipenser dabryanus</name>
    <name type="common">Yangtze sturgeon</name>
    <name type="synonym">Dabry's sturgeon</name>
    <dbReference type="NCBI Taxonomy" id="62061"/>
    <lineage>
        <taxon>Eukaryota</taxon>
        <taxon>Metazoa</taxon>
        <taxon>Chordata</taxon>
        <taxon>Craniata</taxon>
        <taxon>Vertebrata</taxon>
        <taxon>Euteleostomi</taxon>
        <taxon>Actinopterygii</taxon>
        <taxon>Chondrostei</taxon>
        <taxon>Acipenseriformes</taxon>
        <taxon>Acipenseridae</taxon>
        <taxon>Acipenser</taxon>
    </lineage>
</organism>
<feature type="signal peptide" evidence="2">
    <location>
        <begin position="1"/>
        <end position="17"/>
    </location>
</feature>
<dbReference type="PANTHER" id="PTHR15541">
    <property type="entry name" value="GRANULYSIN RELATED"/>
    <property type="match status" value="1"/>
</dbReference>
<accession>A0A3S8U0A0</accession>
<dbReference type="Pfam" id="PF05184">
    <property type="entry name" value="SapB_1"/>
    <property type="match status" value="1"/>
</dbReference>
<dbReference type="PANTHER" id="PTHR15541:SF2">
    <property type="entry name" value="GRANULYSIN"/>
    <property type="match status" value="1"/>
</dbReference>
<evidence type="ECO:0000313" key="4">
    <source>
        <dbReference type="EMBL" id="AZL56981.1"/>
    </source>
</evidence>
<proteinExistence type="evidence at transcript level"/>
<reference evidence="4" key="1">
    <citation type="submission" date="2018-03" db="EMBL/GenBank/DDBJ databases">
        <authorList>
            <person name="Han P."/>
        </authorList>
    </citation>
    <scope>NUCLEOTIDE SEQUENCE</scope>
</reference>
<protein>
    <submittedName>
        <fullName evidence="4">NK-lysin</fullName>
    </submittedName>
</protein>
<evidence type="ECO:0000256" key="1">
    <source>
        <dbReference type="ARBA" id="ARBA00023157"/>
    </source>
</evidence>
<feature type="domain" description="Saposin B-type" evidence="3">
    <location>
        <begin position="40"/>
        <end position="120"/>
    </location>
</feature>
<keyword evidence="1" id="KW-1015">Disulfide bond</keyword>
<evidence type="ECO:0000256" key="2">
    <source>
        <dbReference type="SAM" id="SignalP"/>
    </source>
</evidence>
<dbReference type="Gene3D" id="1.10.225.10">
    <property type="entry name" value="Saposin-like"/>
    <property type="match status" value="1"/>
</dbReference>
<feature type="chain" id="PRO_5019159613" evidence="2">
    <location>
        <begin position="18"/>
        <end position="123"/>
    </location>
</feature>
<dbReference type="InterPro" id="IPR038847">
    <property type="entry name" value="Granulysin-like"/>
</dbReference>
<dbReference type="InterPro" id="IPR007856">
    <property type="entry name" value="SapB_1"/>
</dbReference>
<dbReference type="InterPro" id="IPR008138">
    <property type="entry name" value="SapB_2"/>
</dbReference>
<dbReference type="InterPro" id="IPR011001">
    <property type="entry name" value="Saposin-like"/>
</dbReference>
<dbReference type="EMBL" id="MH050834">
    <property type="protein sequence ID" value="AZL56981.1"/>
    <property type="molecule type" value="mRNA"/>
</dbReference>
<dbReference type="InterPro" id="IPR008139">
    <property type="entry name" value="SaposinB_dom"/>
</dbReference>
<name>A0A3S8U0A0_ACIDA</name>
<dbReference type="SMART" id="SM00741">
    <property type="entry name" value="SapB"/>
    <property type="match status" value="1"/>
</dbReference>
<dbReference type="GO" id="GO:0042742">
    <property type="term" value="P:defense response to bacterium"/>
    <property type="evidence" value="ECO:0007669"/>
    <property type="project" value="InterPro"/>
</dbReference>
<dbReference type="GO" id="GO:0006629">
    <property type="term" value="P:lipid metabolic process"/>
    <property type="evidence" value="ECO:0007669"/>
    <property type="project" value="InterPro"/>
</dbReference>
<dbReference type="PROSITE" id="PS50015">
    <property type="entry name" value="SAP_B"/>
    <property type="match status" value="1"/>
</dbReference>
<dbReference type="SUPFAM" id="SSF47862">
    <property type="entry name" value="Saposin"/>
    <property type="match status" value="1"/>
</dbReference>
<evidence type="ECO:0000259" key="3">
    <source>
        <dbReference type="PROSITE" id="PS50015"/>
    </source>
</evidence>